<proteinExistence type="predicted"/>
<sequence length="147" mass="15551">MSEEKKIIIDEDWKSQVEAEREAAKAASEHPPAGEAPAEQPAGAASDVDPPMPPASFTVLISTLATEAMMALGQMPHPLTGEVTPRRNQAKYLIDTIEMLCELTKGNVSDEETAGVGELLHTLKMAFVQMPKSSAGPPPTNPGSTEG</sequence>
<feature type="compositionally biased region" description="Low complexity" evidence="1">
    <location>
        <begin position="29"/>
        <end position="46"/>
    </location>
</feature>
<accession>A0A9X2JJC0</accession>
<evidence type="ECO:0000313" key="3">
    <source>
        <dbReference type="Proteomes" id="UP001155241"/>
    </source>
</evidence>
<gene>
    <name evidence="2" type="ORF">NG895_13055</name>
</gene>
<keyword evidence="3" id="KW-1185">Reference proteome</keyword>
<feature type="region of interest" description="Disordered" evidence="1">
    <location>
        <begin position="1"/>
        <end position="56"/>
    </location>
</feature>
<dbReference type="AlphaFoldDB" id="A0A9X2JJC0"/>
<organism evidence="2 3">
    <name type="scientific">Aeoliella straminimaris</name>
    <dbReference type="NCBI Taxonomy" id="2954799"/>
    <lineage>
        <taxon>Bacteria</taxon>
        <taxon>Pseudomonadati</taxon>
        <taxon>Planctomycetota</taxon>
        <taxon>Planctomycetia</taxon>
        <taxon>Pirellulales</taxon>
        <taxon>Lacipirellulaceae</taxon>
        <taxon>Aeoliella</taxon>
    </lineage>
</organism>
<dbReference type="Pfam" id="PF08899">
    <property type="entry name" value="DUF1844"/>
    <property type="match status" value="1"/>
</dbReference>
<dbReference type="RefSeq" id="WP_252852948.1">
    <property type="nucleotide sequence ID" value="NZ_JAMXLR010000043.1"/>
</dbReference>
<reference evidence="2" key="1">
    <citation type="submission" date="2022-06" db="EMBL/GenBank/DDBJ databases">
        <title>Aeoliella straminimaris, a novel planctomycete from sediments.</title>
        <authorList>
            <person name="Vitorino I.R."/>
            <person name="Lage O.M."/>
        </authorList>
    </citation>
    <scope>NUCLEOTIDE SEQUENCE</scope>
    <source>
        <strain evidence="2">ICT_H6.2</strain>
    </source>
</reference>
<dbReference type="InterPro" id="IPR014995">
    <property type="entry name" value="DUF1844"/>
</dbReference>
<dbReference type="EMBL" id="JAMXLR010000043">
    <property type="protein sequence ID" value="MCO6044834.1"/>
    <property type="molecule type" value="Genomic_DNA"/>
</dbReference>
<dbReference type="Proteomes" id="UP001155241">
    <property type="component" value="Unassembled WGS sequence"/>
</dbReference>
<name>A0A9X2JJC0_9BACT</name>
<feature type="compositionally biased region" description="Basic and acidic residues" evidence="1">
    <location>
        <begin position="1"/>
        <end position="28"/>
    </location>
</feature>
<comment type="caution">
    <text evidence="2">The sequence shown here is derived from an EMBL/GenBank/DDBJ whole genome shotgun (WGS) entry which is preliminary data.</text>
</comment>
<evidence type="ECO:0000313" key="2">
    <source>
        <dbReference type="EMBL" id="MCO6044834.1"/>
    </source>
</evidence>
<protein>
    <submittedName>
        <fullName evidence="2">DUF1844 domain-containing protein</fullName>
    </submittedName>
</protein>
<evidence type="ECO:0000256" key="1">
    <source>
        <dbReference type="SAM" id="MobiDB-lite"/>
    </source>
</evidence>